<gene>
    <name evidence="3" type="ORF">ACH49W_15750</name>
</gene>
<evidence type="ECO:0000256" key="1">
    <source>
        <dbReference type="ARBA" id="ARBA00022857"/>
    </source>
</evidence>
<dbReference type="InterPro" id="IPR045017">
    <property type="entry name" value="DECR2-like"/>
</dbReference>
<evidence type="ECO:0000313" key="4">
    <source>
        <dbReference type="Proteomes" id="UP001611415"/>
    </source>
</evidence>
<protein>
    <submittedName>
        <fullName evidence="3">SDR family oxidoreductase</fullName>
    </submittedName>
</protein>
<proteinExistence type="predicted"/>
<keyword evidence="1" id="KW-0521">NADP</keyword>
<dbReference type="InterPro" id="IPR002347">
    <property type="entry name" value="SDR_fam"/>
</dbReference>
<dbReference type="PANTHER" id="PTHR43296">
    <property type="entry name" value="PEROXISOMAL 2,4-DIENOYL-COA REDUCTASE"/>
    <property type="match status" value="1"/>
</dbReference>
<sequence>MDIQFDFTGKKVVIFGGTTGINFGIAEAFAARGAAVVVVSRKRANVDAAIEKLDAYGVPVGGFVADVRDMRSVEEVFESIRAEWGAIDVLISGAAGNFLAEASALSSNGFKVVVDIDLNGTFHVMRAGLDYLAPGASVINITAPQASIPVRYQAHVCAAKAGVDQLTRVLALEWGAKGIRVNAIAPGPIAGTEGMARLTPHDDGAAIESVPLGRLGTKDDVAGLAMFLSSSAARYISGAIIPCDGGGSGESVLQIQEAGRFLAAAAAAQQ</sequence>
<reference evidence="3 4" key="1">
    <citation type="submission" date="2024-10" db="EMBL/GenBank/DDBJ databases">
        <title>The Natural Products Discovery Center: Release of the First 8490 Sequenced Strains for Exploring Actinobacteria Biosynthetic Diversity.</title>
        <authorList>
            <person name="Kalkreuter E."/>
            <person name="Kautsar S.A."/>
            <person name="Yang D."/>
            <person name="Bader C.D."/>
            <person name="Teijaro C.N."/>
            <person name="Fluegel L."/>
            <person name="Davis C.M."/>
            <person name="Simpson J.R."/>
            <person name="Lauterbach L."/>
            <person name="Steele A.D."/>
            <person name="Gui C."/>
            <person name="Meng S."/>
            <person name="Li G."/>
            <person name="Viehrig K."/>
            <person name="Ye F."/>
            <person name="Su P."/>
            <person name="Kiefer A.F."/>
            <person name="Nichols A."/>
            <person name="Cepeda A.J."/>
            <person name="Yan W."/>
            <person name="Fan B."/>
            <person name="Jiang Y."/>
            <person name="Adhikari A."/>
            <person name="Zheng C.-J."/>
            <person name="Schuster L."/>
            <person name="Cowan T.M."/>
            <person name="Smanski M.J."/>
            <person name="Chevrette M.G."/>
            <person name="De Carvalho L.P.S."/>
            <person name="Shen B."/>
        </authorList>
    </citation>
    <scope>NUCLEOTIDE SEQUENCE [LARGE SCALE GENOMIC DNA]</scope>
    <source>
        <strain evidence="3 4">NPDC019275</strain>
    </source>
</reference>
<comment type="caution">
    <text evidence="3">The sequence shown here is derived from an EMBL/GenBank/DDBJ whole genome shotgun (WGS) entry which is preliminary data.</text>
</comment>
<keyword evidence="2" id="KW-0560">Oxidoreductase</keyword>
<dbReference type="Gene3D" id="3.40.50.720">
    <property type="entry name" value="NAD(P)-binding Rossmann-like Domain"/>
    <property type="match status" value="1"/>
</dbReference>
<dbReference type="Proteomes" id="UP001611415">
    <property type="component" value="Unassembled WGS sequence"/>
</dbReference>
<dbReference type="RefSeq" id="WP_357402187.1">
    <property type="nucleotide sequence ID" value="NZ_JBEYCD010000003.1"/>
</dbReference>
<dbReference type="PANTHER" id="PTHR43296:SF2">
    <property type="entry name" value="PEROXISOMAL 2,4-DIENOYL-COA REDUCTASE [(3E)-ENOYL-COA-PRODUCING]"/>
    <property type="match status" value="1"/>
</dbReference>
<dbReference type="EMBL" id="JBIRYO010000008">
    <property type="protein sequence ID" value="MFI2474829.1"/>
    <property type="molecule type" value="Genomic_DNA"/>
</dbReference>
<accession>A0ABW7X139</accession>
<evidence type="ECO:0000313" key="3">
    <source>
        <dbReference type="EMBL" id="MFI2474829.1"/>
    </source>
</evidence>
<dbReference type="Pfam" id="PF13561">
    <property type="entry name" value="adh_short_C2"/>
    <property type="match status" value="1"/>
</dbReference>
<dbReference type="PRINTS" id="PR00081">
    <property type="entry name" value="GDHRDH"/>
</dbReference>
<organism evidence="3 4">
    <name type="scientific">Nocardia xishanensis</name>
    <dbReference type="NCBI Taxonomy" id="238964"/>
    <lineage>
        <taxon>Bacteria</taxon>
        <taxon>Bacillati</taxon>
        <taxon>Actinomycetota</taxon>
        <taxon>Actinomycetes</taxon>
        <taxon>Mycobacteriales</taxon>
        <taxon>Nocardiaceae</taxon>
        <taxon>Nocardia</taxon>
    </lineage>
</organism>
<dbReference type="NCBIfam" id="NF005752">
    <property type="entry name" value="PRK07576.1"/>
    <property type="match status" value="1"/>
</dbReference>
<dbReference type="SUPFAM" id="SSF51735">
    <property type="entry name" value="NAD(P)-binding Rossmann-fold domains"/>
    <property type="match status" value="1"/>
</dbReference>
<dbReference type="InterPro" id="IPR036291">
    <property type="entry name" value="NAD(P)-bd_dom_sf"/>
</dbReference>
<name>A0ABW7X139_9NOCA</name>
<evidence type="ECO:0000256" key="2">
    <source>
        <dbReference type="ARBA" id="ARBA00023002"/>
    </source>
</evidence>
<keyword evidence="4" id="KW-1185">Reference proteome</keyword>